<dbReference type="PANTHER" id="PTHR30347:SF1">
    <property type="entry name" value="MECHANOSENSITIVE CHANNEL MSCK"/>
    <property type="match status" value="1"/>
</dbReference>
<feature type="transmembrane region" description="Helical" evidence="9">
    <location>
        <begin position="606"/>
        <end position="634"/>
    </location>
</feature>
<feature type="domain" description="Mechanosensitive ion channel MscS C-terminal" evidence="11">
    <location>
        <begin position="695"/>
        <end position="778"/>
    </location>
</feature>
<dbReference type="Pfam" id="PF21082">
    <property type="entry name" value="MS_channel_3rd"/>
    <property type="match status" value="1"/>
</dbReference>
<dbReference type="PANTHER" id="PTHR30347">
    <property type="entry name" value="POTASSIUM CHANNEL RELATED"/>
    <property type="match status" value="1"/>
</dbReference>
<dbReference type="InterPro" id="IPR006685">
    <property type="entry name" value="MscS_channel_2nd"/>
</dbReference>
<dbReference type="Pfam" id="PF00924">
    <property type="entry name" value="MS_channel_2nd"/>
    <property type="match status" value="1"/>
</dbReference>
<dbReference type="Gene3D" id="1.10.287.1260">
    <property type="match status" value="1"/>
</dbReference>
<dbReference type="InterPro" id="IPR010920">
    <property type="entry name" value="LSM_dom_sf"/>
</dbReference>
<keyword evidence="5 9" id="KW-1133">Transmembrane helix</keyword>
<evidence type="ECO:0000256" key="6">
    <source>
        <dbReference type="ARBA" id="ARBA00023136"/>
    </source>
</evidence>
<accession>A0A2Z5G6N2</accession>
<proteinExistence type="inferred from homology"/>
<feature type="coiled-coil region" evidence="7">
    <location>
        <begin position="114"/>
        <end position="141"/>
    </location>
</feature>
<evidence type="ECO:0000256" key="8">
    <source>
        <dbReference type="SAM" id="MobiDB-lite"/>
    </source>
</evidence>
<comment type="similarity">
    <text evidence="2">Belongs to the MscS (TC 1.A.23) family.</text>
</comment>
<feature type="domain" description="Mechanosensitive ion channel transmembrane helices 2/3" evidence="12">
    <location>
        <begin position="579"/>
        <end position="620"/>
    </location>
</feature>
<feature type="region of interest" description="Disordered" evidence="8">
    <location>
        <begin position="798"/>
        <end position="834"/>
    </location>
</feature>
<dbReference type="SUPFAM" id="SSF82689">
    <property type="entry name" value="Mechanosensitive channel protein MscS (YggB), C-terminal domain"/>
    <property type="match status" value="1"/>
</dbReference>
<dbReference type="PROSITE" id="PS01246">
    <property type="entry name" value="UPF0003"/>
    <property type="match status" value="1"/>
</dbReference>
<organism evidence="13 14">
    <name type="scientific">Acidisarcina polymorpha</name>
    <dbReference type="NCBI Taxonomy" id="2211140"/>
    <lineage>
        <taxon>Bacteria</taxon>
        <taxon>Pseudomonadati</taxon>
        <taxon>Acidobacteriota</taxon>
        <taxon>Terriglobia</taxon>
        <taxon>Terriglobales</taxon>
        <taxon>Acidobacteriaceae</taxon>
        <taxon>Acidisarcina</taxon>
    </lineage>
</organism>
<comment type="subcellular location">
    <subcellularLocation>
        <location evidence="1">Cell membrane</location>
        <topology evidence="1">Multi-pass membrane protein</topology>
    </subcellularLocation>
</comment>
<keyword evidence="6 9" id="KW-0472">Membrane</keyword>
<evidence type="ECO:0000256" key="5">
    <source>
        <dbReference type="ARBA" id="ARBA00022989"/>
    </source>
</evidence>
<feature type="transmembrane region" description="Helical" evidence="9">
    <location>
        <begin position="412"/>
        <end position="434"/>
    </location>
</feature>
<dbReference type="InterPro" id="IPR052702">
    <property type="entry name" value="MscS-like_channel"/>
</dbReference>
<dbReference type="KEGG" id="abas:ACPOL_5677"/>
<feature type="compositionally biased region" description="Polar residues" evidence="8">
    <location>
        <begin position="804"/>
        <end position="834"/>
    </location>
</feature>
<dbReference type="InterPro" id="IPR049278">
    <property type="entry name" value="MS_channel_C"/>
</dbReference>
<dbReference type="Proteomes" id="UP000253606">
    <property type="component" value="Chromosome"/>
</dbReference>
<evidence type="ECO:0000313" key="13">
    <source>
        <dbReference type="EMBL" id="AXC14923.1"/>
    </source>
</evidence>
<keyword evidence="14" id="KW-1185">Reference proteome</keyword>
<name>A0A2Z5G6N2_9BACT</name>
<feature type="transmembrane region" description="Helical" evidence="9">
    <location>
        <begin position="483"/>
        <end position="502"/>
    </location>
</feature>
<dbReference type="InterPro" id="IPR011014">
    <property type="entry name" value="MscS_channel_TM-2"/>
</dbReference>
<feature type="transmembrane region" description="Helical" evidence="9">
    <location>
        <begin position="573"/>
        <end position="594"/>
    </location>
</feature>
<dbReference type="InterPro" id="IPR049142">
    <property type="entry name" value="MS_channel_1st"/>
</dbReference>
<keyword evidence="7" id="KW-0175">Coiled coil</keyword>
<dbReference type="SUPFAM" id="SSF82861">
    <property type="entry name" value="Mechanosensitive channel protein MscS (YggB), transmembrane region"/>
    <property type="match status" value="1"/>
</dbReference>
<dbReference type="EMBL" id="CP030840">
    <property type="protein sequence ID" value="AXC14923.1"/>
    <property type="molecule type" value="Genomic_DNA"/>
</dbReference>
<dbReference type="InterPro" id="IPR011066">
    <property type="entry name" value="MscS_channel_C_sf"/>
</dbReference>
<keyword evidence="4 9" id="KW-0812">Transmembrane</keyword>
<feature type="region of interest" description="Disordered" evidence="8">
    <location>
        <begin position="1"/>
        <end position="34"/>
    </location>
</feature>
<protein>
    <submittedName>
        <fullName evidence="13">Potassium efflux system KefA protein / Small-conductance mechanosensitive channel</fullName>
    </submittedName>
</protein>
<evidence type="ECO:0000259" key="12">
    <source>
        <dbReference type="Pfam" id="PF21088"/>
    </source>
</evidence>
<evidence type="ECO:0000256" key="1">
    <source>
        <dbReference type="ARBA" id="ARBA00004651"/>
    </source>
</evidence>
<dbReference type="InterPro" id="IPR006686">
    <property type="entry name" value="MscS_channel_CS"/>
</dbReference>
<feature type="transmembrane region" description="Helical" evidence="9">
    <location>
        <begin position="250"/>
        <end position="273"/>
    </location>
</feature>
<dbReference type="Pfam" id="PF21088">
    <property type="entry name" value="MS_channel_1st"/>
    <property type="match status" value="1"/>
</dbReference>
<sequence length="834" mass="91044">MGQASLQKLAVVPEQPPPKTEISQPIPSSNKAIPLPQVADQAEELDRKLAKISSHLQTKPEEIAPDAVIETQAKEIRERAQRLDSFLDGLSDILELRDELVYWRALDHRSSEQRRLLSARANELQSQILQLDEEESRWQATGNQIDDASGIEVVAARVQQELSAIKTIRLQAQEQLNQVLTLQNQLSQTGRQVSDALTRLVEAEDRFRGHLFERDSQPLWAPLRYHQLDQPFGALLRRSGDQDVRTAGEFLRGGGAGLIVLPALYFLGLIGALRLKHYCAVGPAAKLPIEAFRLLERPYSLALLAMLLGSTTQTGSAPVSITIGLYLLWLGLVFRLMPLLIKPALRPLVYPLLLLNLLELLRAAMPLPVLANRLILNLILLAALITYGLLARPSRLLALDLSKTNLALVRSATSIGLLLLAVALVANVCGLVSLSHVLGIGTLLSAFFGVAFYCAVRVLLLFLRIFLDSPWAALFPVEEQQTIAVWGPRLLIAATVFVWLTHSELYVFLIHDGLAEFLSELLAAPIGFGSLHVTLGNVITVLLIVGIGYSFAKGFSSLLRSILIARLPLQRGLPYAISKVTYYFLVLLVFAAALSSAGVELNKFTVITGALGVGVGFGLQNIVSNFASGLILLFERPIRIGDVIDVGGLVGSVRRIGARSSTLTTGQGAEVIVPNSNLLSNQVINWTLSSPWRRVEIPVGVAYGSDPEVIIQLLTAVASSIPDVMETPPPEAFFLGFGDSALNFELRFWSARQEMWFKLKSDVAIAVSRALRDAGIEIPFPQRDLRVRSVDLSTNKLEDLTRSPAATAQSNGAASNTTEALHDPTTQQSSSEVR</sequence>
<evidence type="ECO:0000256" key="7">
    <source>
        <dbReference type="SAM" id="Coils"/>
    </source>
</evidence>
<feature type="transmembrane region" description="Helical" evidence="9">
    <location>
        <begin position="440"/>
        <end position="463"/>
    </location>
</feature>
<evidence type="ECO:0000259" key="11">
    <source>
        <dbReference type="Pfam" id="PF21082"/>
    </source>
</evidence>
<feature type="compositionally biased region" description="Polar residues" evidence="8">
    <location>
        <begin position="21"/>
        <end position="31"/>
    </location>
</feature>
<gene>
    <name evidence="13" type="ORF">ACPOL_5677</name>
</gene>
<dbReference type="AlphaFoldDB" id="A0A2Z5G6N2"/>
<evidence type="ECO:0000256" key="4">
    <source>
        <dbReference type="ARBA" id="ARBA00022692"/>
    </source>
</evidence>
<evidence type="ECO:0000313" key="14">
    <source>
        <dbReference type="Proteomes" id="UP000253606"/>
    </source>
</evidence>
<dbReference type="SUPFAM" id="SSF50182">
    <property type="entry name" value="Sm-like ribonucleoproteins"/>
    <property type="match status" value="1"/>
</dbReference>
<dbReference type="GO" id="GO:0005886">
    <property type="term" value="C:plasma membrane"/>
    <property type="evidence" value="ECO:0007669"/>
    <property type="project" value="UniProtKB-SubCell"/>
</dbReference>
<feature type="transmembrane region" description="Helical" evidence="9">
    <location>
        <begin position="317"/>
        <end position="336"/>
    </location>
</feature>
<feature type="transmembrane region" description="Helical" evidence="9">
    <location>
        <begin position="371"/>
        <end position="391"/>
    </location>
</feature>
<evidence type="ECO:0000256" key="2">
    <source>
        <dbReference type="ARBA" id="ARBA00008017"/>
    </source>
</evidence>
<dbReference type="Gene3D" id="3.30.70.100">
    <property type="match status" value="1"/>
</dbReference>
<feature type="transmembrane region" description="Helical" evidence="9">
    <location>
        <begin position="522"/>
        <end position="552"/>
    </location>
</feature>
<dbReference type="InterPro" id="IPR023408">
    <property type="entry name" value="MscS_beta-dom_sf"/>
</dbReference>
<feature type="domain" description="Mechanosensitive ion channel MscS" evidence="10">
    <location>
        <begin position="621"/>
        <end position="687"/>
    </location>
</feature>
<evidence type="ECO:0000259" key="10">
    <source>
        <dbReference type="Pfam" id="PF00924"/>
    </source>
</evidence>
<reference evidence="13 14" key="1">
    <citation type="journal article" date="2018" name="Front. Microbiol.">
        <title>Hydrolytic Capabilities as a Key to Environmental Success: Chitinolytic and Cellulolytic Acidobacteria From Acidic Sub-arctic Soils and Boreal Peatlands.</title>
        <authorList>
            <person name="Belova S.E."/>
            <person name="Ravin N.V."/>
            <person name="Pankratov T.A."/>
            <person name="Rakitin A.L."/>
            <person name="Ivanova A.A."/>
            <person name="Beletsky A.V."/>
            <person name="Mardanov A.V."/>
            <person name="Sinninghe Damste J.S."/>
            <person name="Dedysh S.N."/>
        </authorList>
    </citation>
    <scope>NUCLEOTIDE SEQUENCE [LARGE SCALE GENOMIC DNA]</scope>
    <source>
        <strain evidence="13 14">SBC82</strain>
    </source>
</reference>
<evidence type="ECO:0000256" key="3">
    <source>
        <dbReference type="ARBA" id="ARBA00022475"/>
    </source>
</evidence>
<dbReference type="GO" id="GO:0008381">
    <property type="term" value="F:mechanosensitive monoatomic ion channel activity"/>
    <property type="evidence" value="ECO:0007669"/>
    <property type="project" value="UniProtKB-ARBA"/>
</dbReference>
<evidence type="ECO:0000256" key="9">
    <source>
        <dbReference type="SAM" id="Phobius"/>
    </source>
</evidence>
<keyword evidence="3" id="KW-1003">Cell membrane</keyword>
<dbReference type="Gene3D" id="2.30.30.60">
    <property type="match status" value="1"/>
</dbReference>